<dbReference type="Proteomes" id="UP000298602">
    <property type="component" value="Chromosome"/>
</dbReference>
<evidence type="ECO:0000313" key="2">
    <source>
        <dbReference type="Proteomes" id="UP000298602"/>
    </source>
</evidence>
<evidence type="ECO:0000313" key="1">
    <source>
        <dbReference type="EMBL" id="QCQ21242.1"/>
    </source>
</evidence>
<reference evidence="1 2" key="2">
    <citation type="submission" date="2019-05" db="EMBL/GenBank/DDBJ databases">
        <authorList>
            <person name="Suflita J.M."/>
            <person name="Marks C.R."/>
        </authorList>
    </citation>
    <scope>NUCLEOTIDE SEQUENCE [LARGE SCALE GENOMIC DNA]</scope>
    <source>
        <strain evidence="1 2">ALDC</strain>
    </source>
</reference>
<protein>
    <recommendedName>
        <fullName evidence="3">Helix-hairpin-helix domain-containing protein</fullName>
    </recommendedName>
</protein>
<dbReference type="Pfam" id="PF12836">
    <property type="entry name" value="HHH_3"/>
    <property type="match status" value="1"/>
</dbReference>
<accession>A0A4P8L3A2</accession>
<dbReference type="OrthoDB" id="5296317at2"/>
<dbReference type="AlphaFoldDB" id="A0A4P8L3A2"/>
<evidence type="ECO:0008006" key="3">
    <source>
        <dbReference type="Google" id="ProtNLM"/>
    </source>
</evidence>
<dbReference type="RefSeq" id="WP_137423211.1">
    <property type="nucleotide sequence ID" value="NZ_CP040098.1"/>
</dbReference>
<reference evidence="1 2" key="1">
    <citation type="submission" date="2019-05" db="EMBL/GenBank/DDBJ databases">
        <title>The Complete Genome Sequence of the n-alkane-degrading Desulfoglaeba alkanexedens ALDC reveals multiple alkylsuccinate synthase gene clusters.</title>
        <authorList>
            <person name="Callaghan A.V."/>
            <person name="Davidova I.A."/>
            <person name="Duncan K.E."/>
            <person name="Morris B."/>
            <person name="McInerney M.J."/>
        </authorList>
    </citation>
    <scope>NUCLEOTIDE SEQUENCE [LARGE SCALE GENOMIC DNA]</scope>
    <source>
        <strain evidence="1 2">ALDC</strain>
    </source>
</reference>
<keyword evidence="2" id="KW-1185">Reference proteome</keyword>
<dbReference type="EMBL" id="CP040098">
    <property type="protein sequence ID" value="QCQ21242.1"/>
    <property type="molecule type" value="Genomic_DNA"/>
</dbReference>
<name>A0A4P8L3A2_9BACT</name>
<gene>
    <name evidence="1" type="ORF">FDQ92_02970</name>
</gene>
<sequence>MSSAEISRIEVGALLILAGILALIAAEWLESQGRPVETPVTVTALSGDVERPGVRVFRGEGVSVGDVLESAEVDGAFLEALPGGFLERVLSDGWGLRLKETPSGLRSVHLEPLGARARLLLGGKLDLNRASEEDLQWIPKMKEEWAAAIVGRRRERPWGRVEDLEEIHGIGPRTASAFRNFLEVGEGG</sequence>
<dbReference type="KEGG" id="dax:FDQ92_02970"/>
<dbReference type="Gene3D" id="1.10.150.320">
    <property type="entry name" value="Photosystem II 12 kDa extrinsic protein"/>
    <property type="match status" value="1"/>
</dbReference>
<proteinExistence type="predicted"/>
<organism evidence="1 2">
    <name type="scientific">Desulfoglaeba alkanexedens ALDC</name>
    <dbReference type="NCBI Taxonomy" id="980445"/>
    <lineage>
        <taxon>Bacteria</taxon>
        <taxon>Pseudomonadati</taxon>
        <taxon>Thermodesulfobacteriota</taxon>
        <taxon>Syntrophobacteria</taxon>
        <taxon>Syntrophobacterales</taxon>
        <taxon>Syntrophobacteraceae</taxon>
        <taxon>Desulfoglaeba</taxon>
    </lineage>
</organism>
<dbReference type="SUPFAM" id="SSF81585">
    <property type="entry name" value="PsbU/PolX domain-like"/>
    <property type="match status" value="1"/>
</dbReference>